<dbReference type="PANTHER" id="PTHR34835">
    <property type="entry name" value="OS07G0283600 PROTEIN-RELATED"/>
    <property type="match status" value="1"/>
</dbReference>
<reference evidence="2" key="1">
    <citation type="submission" date="2022-04" db="EMBL/GenBank/DDBJ databases">
        <title>Carnegiea gigantea Genome sequencing and assembly v2.</title>
        <authorList>
            <person name="Copetti D."/>
            <person name="Sanderson M.J."/>
            <person name="Burquez A."/>
            <person name="Wojciechowski M.F."/>
        </authorList>
    </citation>
    <scope>NUCLEOTIDE SEQUENCE</scope>
    <source>
        <strain evidence="2">SGP5-SGP5p</strain>
        <tissue evidence="2">Aerial part</tissue>
    </source>
</reference>
<sequence length="181" mass="20885">MPIPGHDDESEYDDEVLVKRIKKIKQVTKSRPKQMQVRSKKSVNAQAEKKQVVKKGSKTPVKSGQLSVFKHKKEHRSLKKHTRFVAMIDNFNDSQRQVIRDMVFRGFLHLQVTELPGDLCKWPVNIFDPCSVTLYISPDKRIEITPMNVHLPLALPIGGRKIEEFNSKKPKDAKYNKVLDV</sequence>
<gene>
    <name evidence="2" type="ORF">Cgig2_017401</name>
</gene>
<dbReference type="Proteomes" id="UP001153076">
    <property type="component" value="Unassembled WGS sequence"/>
</dbReference>
<name>A0A9Q1Q9P8_9CARY</name>
<organism evidence="2 3">
    <name type="scientific">Carnegiea gigantea</name>
    <dbReference type="NCBI Taxonomy" id="171969"/>
    <lineage>
        <taxon>Eukaryota</taxon>
        <taxon>Viridiplantae</taxon>
        <taxon>Streptophyta</taxon>
        <taxon>Embryophyta</taxon>
        <taxon>Tracheophyta</taxon>
        <taxon>Spermatophyta</taxon>
        <taxon>Magnoliopsida</taxon>
        <taxon>eudicotyledons</taxon>
        <taxon>Gunneridae</taxon>
        <taxon>Pentapetalae</taxon>
        <taxon>Caryophyllales</taxon>
        <taxon>Cactineae</taxon>
        <taxon>Cactaceae</taxon>
        <taxon>Cactoideae</taxon>
        <taxon>Echinocereeae</taxon>
        <taxon>Carnegiea</taxon>
    </lineage>
</organism>
<protein>
    <submittedName>
        <fullName evidence="2">Uncharacterized protein</fullName>
    </submittedName>
</protein>
<accession>A0A9Q1Q9P8</accession>
<dbReference type="AlphaFoldDB" id="A0A9Q1Q9P8"/>
<evidence type="ECO:0000256" key="1">
    <source>
        <dbReference type="SAM" id="MobiDB-lite"/>
    </source>
</evidence>
<evidence type="ECO:0000313" key="3">
    <source>
        <dbReference type="Proteomes" id="UP001153076"/>
    </source>
</evidence>
<dbReference type="PANTHER" id="PTHR34835:SF34">
    <property type="entry name" value="OS08G0555500 PROTEIN"/>
    <property type="match status" value="1"/>
</dbReference>
<proteinExistence type="predicted"/>
<keyword evidence="3" id="KW-1185">Reference proteome</keyword>
<dbReference type="EMBL" id="JAKOGI010000539">
    <property type="protein sequence ID" value="KAJ8433441.1"/>
    <property type="molecule type" value="Genomic_DNA"/>
</dbReference>
<evidence type="ECO:0000313" key="2">
    <source>
        <dbReference type="EMBL" id="KAJ8433441.1"/>
    </source>
</evidence>
<dbReference type="OrthoDB" id="5562739at2759"/>
<feature type="region of interest" description="Disordered" evidence="1">
    <location>
        <begin position="28"/>
        <end position="58"/>
    </location>
</feature>
<comment type="caution">
    <text evidence="2">The sequence shown here is derived from an EMBL/GenBank/DDBJ whole genome shotgun (WGS) entry which is preliminary data.</text>
</comment>